<dbReference type="EMBL" id="LAZR01005359">
    <property type="protein sequence ID" value="KKN00585.1"/>
    <property type="molecule type" value="Genomic_DNA"/>
</dbReference>
<evidence type="ECO:0000313" key="1">
    <source>
        <dbReference type="EMBL" id="KKN00585.1"/>
    </source>
</evidence>
<name>A0A0F9LZP5_9ZZZZ</name>
<reference evidence="1" key="1">
    <citation type="journal article" date="2015" name="Nature">
        <title>Complex archaea that bridge the gap between prokaryotes and eukaryotes.</title>
        <authorList>
            <person name="Spang A."/>
            <person name="Saw J.H."/>
            <person name="Jorgensen S.L."/>
            <person name="Zaremba-Niedzwiedzka K."/>
            <person name="Martijn J."/>
            <person name="Lind A.E."/>
            <person name="van Eijk R."/>
            <person name="Schleper C."/>
            <person name="Guy L."/>
            <person name="Ettema T.J."/>
        </authorList>
    </citation>
    <scope>NUCLEOTIDE SEQUENCE</scope>
</reference>
<feature type="non-terminal residue" evidence="1">
    <location>
        <position position="1"/>
    </location>
</feature>
<comment type="caution">
    <text evidence="1">The sequence shown here is derived from an EMBL/GenBank/DDBJ whole genome shotgun (WGS) entry which is preliminary data.</text>
</comment>
<gene>
    <name evidence="1" type="ORF">LCGC14_1136260</name>
</gene>
<organism evidence="1">
    <name type="scientific">marine sediment metagenome</name>
    <dbReference type="NCBI Taxonomy" id="412755"/>
    <lineage>
        <taxon>unclassified sequences</taxon>
        <taxon>metagenomes</taxon>
        <taxon>ecological metagenomes</taxon>
    </lineage>
</organism>
<sequence length="34" mass="3872">GEINAYYFQTGTDEMRPLGIWIKMAKNLRSLASP</sequence>
<accession>A0A0F9LZP5</accession>
<dbReference type="AlphaFoldDB" id="A0A0F9LZP5"/>
<proteinExistence type="predicted"/>
<protein>
    <submittedName>
        <fullName evidence="1">Uncharacterized protein</fullName>
    </submittedName>
</protein>